<proteinExistence type="inferred from homology"/>
<evidence type="ECO:0000256" key="2">
    <source>
        <dbReference type="ARBA" id="ARBA00022723"/>
    </source>
</evidence>
<dbReference type="PANTHER" id="PTHR10458:SF2">
    <property type="entry name" value="PEPTIDE DEFORMYLASE, MITOCHONDRIAL"/>
    <property type="match status" value="1"/>
</dbReference>
<dbReference type="EC" id="3.5.1.88" evidence="6"/>
<dbReference type="NCBIfam" id="NF001159">
    <property type="entry name" value="PRK00150.1-3"/>
    <property type="match status" value="1"/>
</dbReference>
<keyword evidence="9" id="KW-1185">Reference proteome</keyword>
<dbReference type="SUPFAM" id="SSF56420">
    <property type="entry name" value="Peptide deformylase"/>
    <property type="match status" value="1"/>
</dbReference>
<feature type="active site" evidence="6">
    <location>
        <position position="135"/>
    </location>
</feature>
<dbReference type="EMBL" id="JAAVUN010000003">
    <property type="protein sequence ID" value="NKE08953.1"/>
    <property type="molecule type" value="Genomic_DNA"/>
</dbReference>
<name>A0A846TKG9_9MICC</name>
<keyword evidence="4 6" id="KW-0648">Protein biosynthesis</keyword>
<keyword evidence="3 6" id="KW-0378">Hydrolase</keyword>
<dbReference type="RefSeq" id="WP_119932230.1">
    <property type="nucleotide sequence ID" value="NZ_JAAVUN010000003.1"/>
</dbReference>
<feature type="region of interest" description="Disordered" evidence="7">
    <location>
        <begin position="176"/>
        <end position="226"/>
    </location>
</feature>
<evidence type="ECO:0000256" key="5">
    <source>
        <dbReference type="ARBA" id="ARBA00023004"/>
    </source>
</evidence>
<dbReference type="GO" id="GO:0006412">
    <property type="term" value="P:translation"/>
    <property type="evidence" value="ECO:0007669"/>
    <property type="project" value="UniProtKB-UniRule"/>
</dbReference>
<comment type="similarity">
    <text evidence="1 6">Belongs to the polypeptide deformylase family.</text>
</comment>
<keyword evidence="2 6" id="KW-0479">Metal-binding</keyword>
<dbReference type="AlphaFoldDB" id="A0A846TKG9"/>
<comment type="function">
    <text evidence="6">Removes the formyl group from the N-terminal Met of newly synthesized proteins. Requires at least a dipeptide for an efficient rate of reaction. N-terminal L-methionine is a prerequisite for activity but the enzyme has broad specificity at other positions.</text>
</comment>
<accession>A0A846TKG9</accession>
<dbReference type="Gene3D" id="3.90.45.10">
    <property type="entry name" value="Peptide deformylase"/>
    <property type="match status" value="1"/>
</dbReference>
<evidence type="ECO:0000256" key="3">
    <source>
        <dbReference type="ARBA" id="ARBA00022801"/>
    </source>
</evidence>
<evidence type="ECO:0000256" key="4">
    <source>
        <dbReference type="ARBA" id="ARBA00022917"/>
    </source>
</evidence>
<evidence type="ECO:0000256" key="7">
    <source>
        <dbReference type="SAM" id="MobiDB-lite"/>
    </source>
</evidence>
<dbReference type="Proteomes" id="UP000521379">
    <property type="component" value="Unassembled WGS sequence"/>
</dbReference>
<dbReference type="InterPro" id="IPR023635">
    <property type="entry name" value="Peptide_deformylase"/>
</dbReference>
<dbReference type="GO" id="GO:0046872">
    <property type="term" value="F:metal ion binding"/>
    <property type="evidence" value="ECO:0007669"/>
    <property type="project" value="UniProtKB-KW"/>
</dbReference>
<sequence>MAVRPIRTIGDPVLRSVAEPVRTFDDATRNDLQNLVDDMVDTMHDVQGVGLAAPQIGVGLRIFVYEIAGESGHVVNPVLTVGDEPQDGSEGCLSVPGMGHPTPRADYAQVTGCTVTGDPVTVEGHGLLARCLQHETDHLDGTLYVDRLRGTAKKQAMQAIRSLNYTSVVADVHQQRGDSLASGRGSSFGAPAAPTAAASTTTTTTTNRANRPVRNHAGLDRSGGAL</sequence>
<comment type="catalytic activity">
    <reaction evidence="6">
        <text>N-terminal N-formyl-L-methionyl-[peptide] + H2O = N-terminal L-methionyl-[peptide] + formate</text>
        <dbReference type="Rhea" id="RHEA:24420"/>
        <dbReference type="Rhea" id="RHEA-COMP:10639"/>
        <dbReference type="Rhea" id="RHEA-COMP:10640"/>
        <dbReference type="ChEBI" id="CHEBI:15377"/>
        <dbReference type="ChEBI" id="CHEBI:15740"/>
        <dbReference type="ChEBI" id="CHEBI:49298"/>
        <dbReference type="ChEBI" id="CHEBI:64731"/>
        <dbReference type="EC" id="3.5.1.88"/>
    </reaction>
</comment>
<evidence type="ECO:0000256" key="1">
    <source>
        <dbReference type="ARBA" id="ARBA00010759"/>
    </source>
</evidence>
<feature type="binding site" evidence="6">
    <location>
        <position position="138"/>
    </location>
    <ligand>
        <name>Fe cation</name>
        <dbReference type="ChEBI" id="CHEBI:24875"/>
    </ligand>
</feature>
<feature type="binding site" evidence="6">
    <location>
        <position position="92"/>
    </location>
    <ligand>
        <name>Fe cation</name>
        <dbReference type="ChEBI" id="CHEBI:24875"/>
    </ligand>
</feature>
<dbReference type="PANTHER" id="PTHR10458">
    <property type="entry name" value="PEPTIDE DEFORMYLASE"/>
    <property type="match status" value="1"/>
</dbReference>
<evidence type="ECO:0000313" key="9">
    <source>
        <dbReference type="Proteomes" id="UP000521379"/>
    </source>
</evidence>
<dbReference type="HAMAP" id="MF_00163">
    <property type="entry name" value="Pep_deformylase"/>
    <property type="match status" value="1"/>
</dbReference>
<comment type="cofactor">
    <cofactor evidence="6">
        <name>Fe(2+)</name>
        <dbReference type="ChEBI" id="CHEBI:29033"/>
    </cofactor>
    <text evidence="6">Binds 1 Fe(2+) ion.</text>
</comment>
<evidence type="ECO:0000313" key="8">
    <source>
        <dbReference type="EMBL" id="NKE08953.1"/>
    </source>
</evidence>
<dbReference type="PRINTS" id="PR01576">
    <property type="entry name" value="PDEFORMYLASE"/>
</dbReference>
<gene>
    <name evidence="6 8" type="primary">def</name>
    <name evidence="8" type="ORF">GTW58_03120</name>
</gene>
<dbReference type="Pfam" id="PF01327">
    <property type="entry name" value="Pep_deformylase"/>
    <property type="match status" value="1"/>
</dbReference>
<organism evidence="8 9">
    <name type="scientific">Kocuria subflava</name>
    <dbReference type="NCBI Taxonomy" id="1736139"/>
    <lineage>
        <taxon>Bacteria</taxon>
        <taxon>Bacillati</taxon>
        <taxon>Actinomycetota</taxon>
        <taxon>Actinomycetes</taxon>
        <taxon>Micrococcales</taxon>
        <taxon>Micrococcaceae</taxon>
        <taxon>Kocuria</taxon>
    </lineage>
</organism>
<dbReference type="InterPro" id="IPR036821">
    <property type="entry name" value="Peptide_deformylase_sf"/>
</dbReference>
<feature type="binding site" evidence="6">
    <location>
        <position position="134"/>
    </location>
    <ligand>
        <name>Fe cation</name>
        <dbReference type="ChEBI" id="CHEBI:24875"/>
    </ligand>
</feature>
<dbReference type="GO" id="GO:0042586">
    <property type="term" value="F:peptide deformylase activity"/>
    <property type="evidence" value="ECO:0007669"/>
    <property type="project" value="UniProtKB-UniRule"/>
</dbReference>
<reference evidence="8 9" key="1">
    <citation type="submission" date="2020-02" db="EMBL/GenBank/DDBJ databases">
        <authorList>
            <person name="Sun Q."/>
        </authorList>
    </citation>
    <scope>NUCLEOTIDE SEQUENCE [LARGE SCALE GENOMIC DNA]</scope>
    <source>
        <strain evidence="8 9">YIM 13062</strain>
    </source>
</reference>
<comment type="caution">
    <text evidence="8">The sequence shown here is derived from an EMBL/GenBank/DDBJ whole genome shotgun (WGS) entry which is preliminary data.</text>
</comment>
<dbReference type="CDD" id="cd00487">
    <property type="entry name" value="Pep_deformylase"/>
    <property type="match status" value="1"/>
</dbReference>
<evidence type="ECO:0000256" key="6">
    <source>
        <dbReference type="HAMAP-Rule" id="MF_00163"/>
    </source>
</evidence>
<protein>
    <recommendedName>
        <fullName evidence="6">Peptide deformylase</fullName>
        <shortName evidence="6">PDF</shortName>
        <ecNumber evidence="6">3.5.1.88</ecNumber>
    </recommendedName>
    <alternativeName>
        <fullName evidence="6">Polypeptide deformylase</fullName>
    </alternativeName>
</protein>
<keyword evidence="5 6" id="KW-0408">Iron</keyword>
<dbReference type="NCBIfam" id="TIGR00079">
    <property type="entry name" value="pept_deformyl"/>
    <property type="match status" value="1"/>
</dbReference>
<feature type="compositionally biased region" description="Low complexity" evidence="7">
    <location>
        <begin position="190"/>
        <end position="212"/>
    </location>
</feature>